<keyword evidence="2" id="KW-0813">Transport</keyword>
<feature type="transmembrane region" description="Helical" evidence="8">
    <location>
        <begin position="20"/>
        <end position="39"/>
    </location>
</feature>
<keyword evidence="7 8" id="KW-0472">Membrane</keyword>
<feature type="transmembrane region" description="Helical" evidence="8">
    <location>
        <begin position="291"/>
        <end position="313"/>
    </location>
</feature>
<keyword evidence="5 8" id="KW-1133">Transmembrane helix</keyword>
<dbReference type="PANTHER" id="PTHR32024">
    <property type="entry name" value="TRK SYSTEM POTASSIUM UPTAKE PROTEIN TRKG-RELATED"/>
    <property type="match status" value="1"/>
</dbReference>
<gene>
    <name evidence="9" type="ORF">KM031_00850</name>
</gene>
<feature type="transmembrane region" description="Helical" evidence="8">
    <location>
        <begin position="456"/>
        <end position="476"/>
    </location>
</feature>
<evidence type="ECO:0000256" key="4">
    <source>
        <dbReference type="ARBA" id="ARBA00022692"/>
    </source>
</evidence>
<keyword evidence="3" id="KW-1003">Cell membrane</keyword>
<keyword evidence="6" id="KW-0406">Ion transport</keyword>
<evidence type="ECO:0000256" key="7">
    <source>
        <dbReference type="ARBA" id="ARBA00023136"/>
    </source>
</evidence>
<feature type="transmembrane region" description="Helical" evidence="8">
    <location>
        <begin position="167"/>
        <end position="186"/>
    </location>
</feature>
<comment type="subcellular location">
    <subcellularLocation>
        <location evidence="1">Cell membrane</location>
        <topology evidence="1">Multi-pass membrane protein</topology>
    </subcellularLocation>
</comment>
<feature type="transmembrane region" description="Helical" evidence="8">
    <location>
        <begin position="113"/>
        <end position="135"/>
    </location>
</feature>
<dbReference type="Pfam" id="PF02386">
    <property type="entry name" value="TrkH"/>
    <property type="match status" value="1"/>
</dbReference>
<reference evidence="9" key="1">
    <citation type="submission" date="2021-06" db="EMBL/GenBank/DDBJ databases">
        <title>Direct submission.</title>
        <authorList>
            <person name="Lee C.-S."/>
            <person name="Jin L."/>
        </authorList>
    </citation>
    <scope>NUCLEOTIDE SEQUENCE</scope>
    <source>
        <strain evidence="9">Con5</strain>
    </source>
</reference>
<evidence type="ECO:0000256" key="5">
    <source>
        <dbReference type="ARBA" id="ARBA00022989"/>
    </source>
</evidence>
<protein>
    <submittedName>
        <fullName evidence="9">TrkH family potassium uptake protein</fullName>
    </submittedName>
</protein>
<dbReference type="PANTHER" id="PTHR32024:SF3">
    <property type="entry name" value="TRK SYSTEM POTASSIUM UPTAKE PROTEIN"/>
    <property type="match status" value="1"/>
</dbReference>
<dbReference type="KEGG" id="gfu:KM031_00850"/>
<name>A0A975PB37_9RHOB</name>
<accession>A0A975PB37</accession>
<evidence type="ECO:0000313" key="10">
    <source>
        <dbReference type="Proteomes" id="UP000679352"/>
    </source>
</evidence>
<keyword evidence="4 8" id="KW-0812">Transmembrane</keyword>
<proteinExistence type="predicted"/>
<evidence type="ECO:0000256" key="3">
    <source>
        <dbReference type="ARBA" id="ARBA00022475"/>
    </source>
</evidence>
<dbReference type="GO" id="GO:0030001">
    <property type="term" value="P:metal ion transport"/>
    <property type="evidence" value="ECO:0007669"/>
    <property type="project" value="UniProtKB-ARBA"/>
</dbReference>
<evidence type="ECO:0000256" key="6">
    <source>
        <dbReference type="ARBA" id="ARBA00023065"/>
    </source>
</evidence>
<dbReference type="GO" id="GO:0008324">
    <property type="term" value="F:monoatomic cation transmembrane transporter activity"/>
    <property type="evidence" value="ECO:0007669"/>
    <property type="project" value="InterPro"/>
</dbReference>
<dbReference type="AlphaFoldDB" id="A0A975PB37"/>
<dbReference type="InterPro" id="IPR003445">
    <property type="entry name" value="Cat_transpt"/>
</dbReference>
<dbReference type="GO" id="GO:0005886">
    <property type="term" value="C:plasma membrane"/>
    <property type="evidence" value="ECO:0007669"/>
    <property type="project" value="UniProtKB-SubCell"/>
</dbReference>
<evidence type="ECO:0000256" key="2">
    <source>
        <dbReference type="ARBA" id="ARBA00022448"/>
    </source>
</evidence>
<feature type="transmembrane region" description="Helical" evidence="8">
    <location>
        <begin position="51"/>
        <end position="69"/>
    </location>
</feature>
<evidence type="ECO:0000256" key="1">
    <source>
        <dbReference type="ARBA" id="ARBA00004651"/>
    </source>
</evidence>
<sequence length="483" mass="51311">MLVPSMHAYALRQHDVGRPFFYSALILLMFTGMIALATANARPRDPRRSHLKALVGAYLVLPLMLAIPFHEAVPDTTFANAWFEMLSSFTTTGATLYDTPGRLAPSLHLWRSLVGWLGGFYILLMGVAVLMPMNLGGMEVLGGRIAGDAGAPQITRIADPSERVTRFAILLFPAYAGFTLLLWIGLAMAGESGFVALCLAMATLSTSGITPDAGLTAAQAGVPGEMLIALFLTLGITRRAYPGAFFADRGLPLYRDPEVRMAAGLVAVVTVVLFLRHWVGAIENAEGQDLPAFFHVLWGTAFTALSFLTTTGFAADQWASARIWSGLETHGLILLGLAVIGGGVATTAGGVKLLRVYALFRHGQREMERLIHPHSVGGAGASARRLRGEGAHVAWVFFMLFALSIAAVVAALTLVGIGFDPALILAIAALSNTGPLAALAGEVPVRFAELGFDAKVILGVAMVLGRIEALAVLALLTPEQWRK</sequence>
<evidence type="ECO:0000313" key="9">
    <source>
        <dbReference type="EMBL" id="QWK91856.1"/>
    </source>
</evidence>
<dbReference type="EMBL" id="CP076361">
    <property type="protein sequence ID" value="QWK91856.1"/>
    <property type="molecule type" value="Genomic_DNA"/>
</dbReference>
<organism evidence="9 10">
    <name type="scientific">Gemmobacter fulvus</name>
    <dbReference type="NCBI Taxonomy" id="2840474"/>
    <lineage>
        <taxon>Bacteria</taxon>
        <taxon>Pseudomonadati</taxon>
        <taxon>Pseudomonadota</taxon>
        <taxon>Alphaproteobacteria</taxon>
        <taxon>Rhodobacterales</taxon>
        <taxon>Paracoccaceae</taxon>
        <taxon>Gemmobacter</taxon>
    </lineage>
</organism>
<dbReference type="Proteomes" id="UP000679352">
    <property type="component" value="Chromosome"/>
</dbReference>
<evidence type="ECO:0000256" key="8">
    <source>
        <dbReference type="SAM" id="Phobius"/>
    </source>
</evidence>
<feature type="transmembrane region" description="Helical" evidence="8">
    <location>
        <begin position="261"/>
        <end position="279"/>
    </location>
</feature>
<feature type="transmembrane region" description="Helical" evidence="8">
    <location>
        <begin position="333"/>
        <end position="360"/>
    </location>
</feature>
<keyword evidence="10" id="KW-1185">Reference proteome</keyword>
<feature type="transmembrane region" description="Helical" evidence="8">
    <location>
        <begin position="393"/>
        <end position="417"/>
    </location>
</feature>